<dbReference type="EMBL" id="JAWDIE010000002">
    <property type="protein sequence ID" value="MEJ7137082.1"/>
    <property type="molecule type" value="Genomic_DNA"/>
</dbReference>
<organism evidence="1 2">
    <name type="scientific">Amphibiibacter pelophylacis</name>
    <dbReference type="NCBI Taxonomy" id="1799477"/>
    <lineage>
        <taxon>Bacteria</taxon>
        <taxon>Pseudomonadati</taxon>
        <taxon>Pseudomonadota</taxon>
        <taxon>Betaproteobacteria</taxon>
        <taxon>Burkholderiales</taxon>
        <taxon>Sphaerotilaceae</taxon>
        <taxon>Amphibiibacter</taxon>
    </lineage>
</organism>
<comment type="caution">
    <text evidence="1">The sequence shown here is derived from an EMBL/GenBank/DDBJ whole genome shotgun (WGS) entry which is preliminary data.</text>
</comment>
<proteinExistence type="predicted"/>
<accession>A0ACC6NZ14</accession>
<dbReference type="Proteomes" id="UP001364695">
    <property type="component" value="Unassembled WGS sequence"/>
</dbReference>
<protein>
    <submittedName>
        <fullName evidence="1">Cell division protein ZapA</fullName>
    </submittedName>
</protein>
<keyword evidence="1" id="KW-0131">Cell cycle</keyword>
<reference evidence="1" key="1">
    <citation type="submission" date="2023-10" db="EMBL/GenBank/DDBJ databases">
        <title>Amphibacter perezi, gen. nov., sp. nov. a novel taxa of the family Comamonadaceae, class Betaproteobacteria isolated from the skin microbiota of Pelophylax perezi from different populations.</title>
        <authorList>
            <person name="Costa S."/>
            <person name="Proenca D.N."/>
            <person name="Lopes I."/>
            <person name="Morais P.V."/>
        </authorList>
    </citation>
    <scope>NUCLEOTIDE SEQUENCE</scope>
    <source>
        <strain evidence="1">SL12-8</strain>
    </source>
</reference>
<name>A0ACC6NZ14_9BURK</name>
<evidence type="ECO:0000313" key="2">
    <source>
        <dbReference type="Proteomes" id="UP001364695"/>
    </source>
</evidence>
<keyword evidence="1" id="KW-0132">Cell division</keyword>
<keyword evidence="2" id="KW-1185">Reference proteome</keyword>
<sequence length="129" mass="14047">MNATARQNARPSTPAAAASASPQGEAVEVSILGQIYVLRTSRDSVSTVRQAAGRVDQEMTLIRDQGKIRARERTAVLAALTLAVELETAPPPATVDERELHTQRERLHQLLDRLDDAMRLAPPVKDDQG</sequence>
<gene>
    <name evidence="1" type="ORF">RV045_01385</name>
</gene>
<evidence type="ECO:0000313" key="1">
    <source>
        <dbReference type="EMBL" id="MEJ7137082.1"/>
    </source>
</evidence>